<sequence length="155" mass="19112">MDPHSLIENLHKKFFFNWRRPEMRSYDNLEYDTWNHNHHRLPESKLEAQEPIPVTLDEGDISGYYQDPDYFRVFQYFRFFDIIEGFLKGDLDLSGRHETRFNELKPIWESFFNDVFRIKDTVCILLVQEEDEDGFLRNQLFYKITKEDWKDFRLK</sequence>
<reference evidence="1" key="1">
    <citation type="submission" date="2020-11" db="EMBL/GenBank/DDBJ databases">
        <authorList>
            <consortium name="DOE Joint Genome Institute"/>
            <person name="Ahrendt S."/>
            <person name="Riley R."/>
            <person name="Andreopoulos W."/>
            <person name="Labutti K."/>
            <person name="Pangilinan J."/>
            <person name="Ruiz-Duenas F.J."/>
            <person name="Barrasa J.M."/>
            <person name="Sanchez-Garcia M."/>
            <person name="Camarero S."/>
            <person name="Miyauchi S."/>
            <person name="Serrano A."/>
            <person name="Linde D."/>
            <person name="Babiker R."/>
            <person name="Drula E."/>
            <person name="Ayuso-Fernandez I."/>
            <person name="Pacheco R."/>
            <person name="Padilla G."/>
            <person name="Ferreira P."/>
            <person name="Barriuso J."/>
            <person name="Kellner H."/>
            <person name="Castanera R."/>
            <person name="Alfaro M."/>
            <person name="Ramirez L."/>
            <person name="Pisabarro A.G."/>
            <person name="Kuo A."/>
            <person name="Tritt A."/>
            <person name="Lipzen A."/>
            <person name="He G."/>
            <person name="Yan M."/>
            <person name="Ng V."/>
            <person name="Cullen D."/>
            <person name="Martin F."/>
            <person name="Rosso M.-N."/>
            <person name="Henrissat B."/>
            <person name="Hibbett D."/>
            <person name="Martinez A.T."/>
            <person name="Grigoriev I.V."/>
        </authorList>
    </citation>
    <scope>NUCLEOTIDE SEQUENCE</scope>
    <source>
        <strain evidence="1">AH 40177</strain>
    </source>
</reference>
<protein>
    <submittedName>
        <fullName evidence="1">Uncharacterized protein</fullName>
    </submittedName>
</protein>
<comment type="caution">
    <text evidence="1">The sequence shown here is derived from an EMBL/GenBank/DDBJ whole genome shotgun (WGS) entry which is preliminary data.</text>
</comment>
<name>A0A9P5PG92_9AGAR</name>
<dbReference type="Proteomes" id="UP000772434">
    <property type="component" value="Unassembled WGS sequence"/>
</dbReference>
<proteinExistence type="predicted"/>
<dbReference type="AlphaFoldDB" id="A0A9P5PG92"/>
<keyword evidence="2" id="KW-1185">Reference proteome</keyword>
<gene>
    <name evidence="1" type="ORF">BDP27DRAFT_1428849</name>
</gene>
<organism evidence="1 2">
    <name type="scientific">Rhodocollybia butyracea</name>
    <dbReference type="NCBI Taxonomy" id="206335"/>
    <lineage>
        <taxon>Eukaryota</taxon>
        <taxon>Fungi</taxon>
        <taxon>Dikarya</taxon>
        <taxon>Basidiomycota</taxon>
        <taxon>Agaricomycotina</taxon>
        <taxon>Agaricomycetes</taxon>
        <taxon>Agaricomycetidae</taxon>
        <taxon>Agaricales</taxon>
        <taxon>Marasmiineae</taxon>
        <taxon>Omphalotaceae</taxon>
        <taxon>Rhodocollybia</taxon>
    </lineage>
</organism>
<evidence type="ECO:0000313" key="1">
    <source>
        <dbReference type="EMBL" id="KAF9061550.1"/>
    </source>
</evidence>
<accession>A0A9P5PG92</accession>
<evidence type="ECO:0000313" key="2">
    <source>
        <dbReference type="Proteomes" id="UP000772434"/>
    </source>
</evidence>
<dbReference type="OrthoDB" id="3258311at2759"/>
<dbReference type="EMBL" id="JADNRY010000198">
    <property type="protein sequence ID" value="KAF9061550.1"/>
    <property type="molecule type" value="Genomic_DNA"/>
</dbReference>